<accession>A0A5K0UAX4</accession>
<gene>
    <name evidence="2" type="ORF">YASMINEVIRUS_1146</name>
</gene>
<reference evidence="2 3" key="1">
    <citation type="submission" date="2018-10" db="EMBL/GenBank/DDBJ databases">
        <authorList>
            <consortium name="IHU Genomes"/>
        </authorList>
    </citation>
    <scope>NUCLEOTIDE SEQUENCE [LARGE SCALE GENOMIC DNA]</scope>
    <source>
        <strain evidence="2 3">A1</strain>
    </source>
</reference>
<dbReference type="EMBL" id="UPSH01000001">
    <property type="protein sequence ID" value="VBB18644.1"/>
    <property type="molecule type" value="Genomic_DNA"/>
</dbReference>
<dbReference type="Proteomes" id="UP000594342">
    <property type="component" value="Unassembled WGS sequence"/>
</dbReference>
<name>A0A5K0UAX4_9VIRU</name>
<feature type="region of interest" description="Disordered" evidence="1">
    <location>
        <begin position="135"/>
        <end position="154"/>
    </location>
</feature>
<organism evidence="2 3">
    <name type="scientific">Yasminevirus sp. GU-2018</name>
    <dbReference type="NCBI Taxonomy" id="2420051"/>
    <lineage>
        <taxon>Viruses</taxon>
        <taxon>Varidnaviria</taxon>
        <taxon>Bamfordvirae</taxon>
        <taxon>Nucleocytoviricota</taxon>
        <taxon>Megaviricetes</taxon>
        <taxon>Imitervirales</taxon>
        <taxon>Mimiviridae</taxon>
        <taxon>Klosneuvirinae</taxon>
        <taxon>Yasminevirus</taxon>
        <taxon>Yasminevirus saudimassiliense</taxon>
    </lineage>
</organism>
<evidence type="ECO:0000256" key="1">
    <source>
        <dbReference type="SAM" id="MobiDB-lite"/>
    </source>
</evidence>
<comment type="caution">
    <text evidence="2">The sequence shown here is derived from an EMBL/GenBank/DDBJ whole genome shotgun (WGS) entry which is preliminary data.</text>
</comment>
<protein>
    <submittedName>
        <fullName evidence="2">Uncharacterized protein</fullName>
    </submittedName>
</protein>
<keyword evidence="3" id="KW-1185">Reference proteome</keyword>
<evidence type="ECO:0000313" key="2">
    <source>
        <dbReference type="EMBL" id="VBB18644.1"/>
    </source>
</evidence>
<sequence length="279" mass="31790">MNFFQKAPEIGEVVVVPLVHPNGAYIRLDNGAKVPVLAKVRAKFGESVNVINFFGYVYNVPISHTEKINSALNTQFYVEMIQNCQNVMHSLGYSAKDNTEFYATIPGANTYSFFSYLPGYQNQYVVSPSLFNDSPPRQSKSYSHPKPNKPNVLDDEDLGSITVMKIDDGSILHYINKTNNSVLFNSSSGALDIQGYGRFLVDTSYTYSRTGDPTEYIAFRSNKNFIHVKKTRVVYVNKVPEPRVTKGSYNVKMIRLRKTEPKHQKYYDVVKIIYDELWD</sequence>
<proteinExistence type="predicted"/>
<evidence type="ECO:0000313" key="3">
    <source>
        <dbReference type="Proteomes" id="UP000594342"/>
    </source>
</evidence>